<dbReference type="EMBL" id="CM047904">
    <property type="protein sequence ID" value="KAJ0090370.1"/>
    <property type="molecule type" value="Genomic_DNA"/>
</dbReference>
<keyword evidence="2" id="KW-1185">Reference proteome</keyword>
<comment type="caution">
    <text evidence="1">The sequence shown here is derived from an EMBL/GenBank/DDBJ whole genome shotgun (WGS) entry which is preliminary data.</text>
</comment>
<name>A0ACC1AUM2_9ROSI</name>
<evidence type="ECO:0000313" key="2">
    <source>
        <dbReference type="Proteomes" id="UP001164250"/>
    </source>
</evidence>
<organism evidence="1 2">
    <name type="scientific">Pistacia atlantica</name>
    <dbReference type="NCBI Taxonomy" id="434234"/>
    <lineage>
        <taxon>Eukaryota</taxon>
        <taxon>Viridiplantae</taxon>
        <taxon>Streptophyta</taxon>
        <taxon>Embryophyta</taxon>
        <taxon>Tracheophyta</taxon>
        <taxon>Spermatophyta</taxon>
        <taxon>Magnoliopsida</taxon>
        <taxon>eudicotyledons</taxon>
        <taxon>Gunneridae</taxon>
        <taxon>Pentapetalae</taxon>
        <taxon>rosids</taxon>
        <taxon>malvids</taxon>
        <taxon>Sapindales</taxon>
        <taxon>Anacardiaceae</taxon>
        <taxon>Pistacia</taxon>
    </lineage>
</organism>
<protein>
    <submittedName>
        <fullName evidence="1">Uncharacterized protein</fullName>
    </submittedName>
</protein>
<evidence type="ECO:0000313" key="1">
    <source>
        <dbReference type="EMBL" id="KAJ0090370.1"/>
    </source>
</evidence>
<gene>
    <name evidence="1" type="ORF">Patl1_14147</name>
</gene>
<accession>A0ACC1AUM2</accession>
<sequence>MSHFPYFANFLDHSEYGHAMSNIIVQNILVDRCILDGEMLVWDTSLNRFAEFGSNQEIAKAARDGLDSDRQLCCILFVFELEWRLLDLVLMAFELH</sequence>
<proteinExistence type="predicted"/>
<dbReference type="Proteomes" id="UP001164250">
    <property type="component" value="Chromosome 8"/>
</dbReference>
<reference evidence="2" key="1">
    <citation type="journal article" date="2023" name="G3 (Bethesda)">
        <title>Genome assembly and association tests identify interacting loci associated with vigor, precocity, and sex in interspecific pistachio rootstocks.</title>
        <authorList>
            <person name="Palmer W."/>
            <person name="Jacygrad E."/>
            <person name="Sagayaradj S."/>
            <person name="Cavanaugh K."/>
            <person name="Han R."/>
            <person name="Bertier L."/>
            <person name="Beede B."/>
            <person name="Kafkas S."/>
            <person name="Golino D."/>
            <person name="Preece J."/>
            <person name="Michelmore R."/>
        </authorList>
    </citation>
    <scope>NUCLEOTIDE SEQUENCE [LARGE SCALE GENOMIC DNA]</scope>
</reference>